<dbReference type="InterPro" id="IPR036890">
    <property type="entry name" value="HATPase_C_sf"/>
</dbReference>
<dbReference type="Pfam" id="PF06580">
    <property type="entry name" value="His_kinase"/>
    <property type="match status" value="1"/>
</dbReference>
<dbReference type="GO" id="GO:0000155">
    <property type="term" value="F:phosphorelay sensor kinase activity"/>
    <property type="evidence" value="ECO:0007669"/>
    <property type="project" value="InterPro"/>
</dbReference>
<keyword evidence="2" id="KW-0812">Transmembrane</keyword>
<gene>
    <name evidence="5" type="ORF">EOD43_12535</name>
</gene>
<keyword evidence="2" id="KW-1133">Transmembrane helix</keyword>
<feature type="domain" description="Signal transduction histidine kinase internal region" evidence="4">
    <location>
        <begin position="173"/>
        <end position="253"/>
    </location>
</feature>
<dbReference type="PANTHER" id="PTHR34220">
    <property type="entry name" value="SENSOR HISTIDINE KINASE YPDA"/>
    <property type="match status" value="1"/>
</dbReference>
<dbReference type="SUPFAM" id="SSF55874">
    <property type="entry name" value="ATPase domain of HSP90 chaperone/DNA topoisomerase II/histidine kinase"/>
    <property type="match status" value="1"/>
</dbReference>
<feature type="region of interest" description="Disordered" evidence="1">
    <location>
        <begin position="51"/>
        <end position="80"/>
    </location>
</feature>
<keyword evidence="6" id="KW-1185">Reference proteome</keyword>
<evidence type="ECO:0000256" key="2">
    <source>
        <dbReference type="SAM" id="Phobius"/>
    </source>
</evidence>
<dbReference type="Gene3D" id="3.30.565.10">
    <property type="entry name" value="Histidine kinase-like ATPase, C-terminal domain"/>
    <property type="match status" value="1"/>
</dbReference>
<reference evidence="5 6" key="1">
    <citation type="submission" date="2019-01" db="EMBL/GenBank/DDBJ databases">
        <authorList>
            <person name="Chen W.-M."/>
        </authorList>
    </citation>
    <scope>NUCLEOTIDE SEQUENCE [LARGE SCALE GENOMIC DNA]</scope>
    <source>
        <strain evidence="5 6">CCP-7</strain>
    </source>
</reference>
<organism evidence="5 6">
    <name type="scientific">Sphingomonas crocodyli</name>
    <dbReference type="NCBI Taxonomy" id="1979270"/>
    <lineage>
        <taxon>Bacteria</taxon>
        <taxon>Pseudomonadati</taxon>
        <taxon>Pseudomonadota</taxon>
        <taxon>Alphaproteobacteria</taxon>
        <taxon>Sphingomonadales</taxon>
        <taxon>Sphingomonadaceae</taxon>
        <taxon>Sphingomonas</taxon>
    </lineage>
</organism>
<feature type="compositionally biased region" description="Low complexity" evidence="1">
    <location>
        <begin position="64"/>
        <end position="76"/>
    </location>
</feature>
<dbReference type="OrthoDB" id="2514702at2"/>
<evidence type="ECO:0000313" key="6">
    <source>
        <dbReference type="Proteomes" id="UP000282971"/>
    </source>
</evidence>
<proteinExistence type="predicted"/>
<evidence type="ECO:0000256" key="1">
    <source>
        <dbReference type="SAM" id="MobiDB-lite"/>
    </source>
</evidence>
<dbReference type="AlphaFoldDB" id="A0A437MC11"/>
<dbReference type="Proteomes" id="UP000282971">
    <property type="component" value="Unassembled WGS sequence"/>
</dbReference>
<feature type="transmembrane region" description="Helical" evidence="2">
    <location>
        <begin position="137"/>
        <end position="159"/>
    </location>
</feature>
<dbReference type="InterPro" id="IPR003594">
    <property type="entry name" value="HATPase_dom"/>
</dbReference>
<feature type="domain" description="Histidine kinase/HSP90-like ATPase" evidence="3">
    <location>
        <begin position="272"/>
        <end position="364"/>
    </location>
</feature>
<dbReference type="GO" id="GO:0016020">
    <property type="term" value="C:membrane"/>
    <property type="evidence" value="ECO:0007669"/>
    <property type="project" value="InterPro"/>
</dbReference>
<name>A0A437MC11_9SPHN</name>
<dbReference type="EMBL" id="SACN01000001">
    <property type="protein sequence ID" value="RVT95168.1"/>
    <property type="molecule type" value="Genomic_DNA"/>
</dbReference>
<protein>
    <submittedName>
        <fullName evidence="5">Uncharacterized protein</fullName>
    </submittedName>
</protein>
<dbReference type="InterPro" id="IPR050640">
    <property type="entry name" value="Bact_2-comp_sensor_kinase"/>
</dbReference>
<accession>A0A437MC11</accession>
<sequence>MARKHGINIDLDQMLAGLPAPPAPPTAPVAPKVIVPKVIVPKVTPPAPPSVAAIPDTPGPTPVAPKASAAPSASPAKPAPVPAPLPMITVRIPTLSPDTATIQVGASPPTIEEDKERGDDYKHSPLGAIADQAMNGYFFFAAWGALFLALSYAAAVRIAERESARYRTAARDAELRALRYQVNPHFLFNTLNSLSTLVLKDKPDEAEKMILNLSTFFRTSLTADPKEDVTLAEEIRLQRLYLDIEAVRFPERLSVDIQIPENLKNACVPCLILQPLVENAIKYGVSRSKRPVNVKIIAREDTEGLVLTVEDDGDPIDDKGASKGTGVGLRNVIDRLRARFGEEAACRHGPLPNGGFGVTIFMPLIRDGR</sequence>
<evidence type="ECO:0000259" key="4">
    <source>
        <dbReference type="Pfam" id="PF06580"/>
    </source>
</evidence>
<dbReference type="Pfam" id="PF02518">
    <property type="entry name" value="HATPase_c"/>
    <property type="match status" value="1"/>
</dbReference>
<keyword evidence="2" id="KW-0472">Membrane</keyword>
<dbReference type="InterPro" id="IPR010559">
    <property type="entry name" value="Sig_transdc_His_kin_internal"/>
</dbReference>
<evidence type="ECO:0000313" key="5">
    <source>
        <dbReference type="EMBL" id="RVT95168.1"/>
    </source>
</evidence>
<comment type="caution">
    <text evidence="5">The sequence shown here is derived from an EMBL/GenBank/DDBJ whole genome shotgun (WGS) entry which is preliminary data.</text>
</comment>
<evidence type="ECO:0000259" key="3">
    <source>
        <dbReference type="Pfam" id="PF02518"/>
    </source>
</evidence>
<dbReference type="PANTHER" id="PTHR34220:SF7">
    <property type="entry name" value="SENSOR HISTIDINE KINASE YPDA"/>
    <property type="match status" value="1"/>
</dbReference>